<dbReference type="InterPro" id="IPR011527">
    <property type="entry name" value="ABC1_TM_dom"/>
</dbReference>
<evidence type="ECO:0000256" key="8">
    <source>
        <dbReference type="ARBA" id="ARBA00023136"/>
    </source>
</evidence>
<dbReference type="SUPFAM" id="SSF52540">
    <property type="entry name" value="P-loop containing nucleoside triphosphate hydrolases"/>
    <property type="match status" value="2"/>
</dbReference>
<evidence type="ECO:0000256" key="9">
    <source>
        <dbReference type="SAM" id="Phobius"/>
    </source>
</evidence>
<dbReference type="Proteomes" id="UP001144673">
    <property type="component" value="Chromosome 2"/>
</dbReference>
<evidence type="ECO:0000256" key="2">
    <source>
        <dbReference type="ARBA" id="ARBA00022448"/>
    </source>
</evidence>
<dbReference type="PANTHER" id="PTHR24223">
    <property type="entry name" value="ATP-BINDING CASSETTE SUB-FAMILY C"/>
    <property type="match status" value="1"/>
</dbReference>
<evidence type="ECO:0000256" key="4">
    <source>
        <dbReference type="ARBA" id="ARBA00022692"/>
    </source>
</evidence>
<dbReference type="InterPro" id="IPR017871">
    <property type="entry name" value="ABC_transporter-like_CS"/>
</dbReference>
<comment type="caution">
    <text evidence="12">The sequence shown here is derived from an EMBL/GenBank/DDBJ whole genome shotgun (WGS) entry which is preliminary data.</text>
</comment>
<dbReference type="Pfam" id="PF24357">
    <property type="entry name" value="TMD0_ABC"/>
    <property type="match status" value="1"/>
</dbReference>
<evidence type="ECO:0000313" key="13">
    <source>
        <dbReference type="Proteomes" id="UP001144673"/>
    </source>
</evidence>
<dbReference type="InterPro" id="IPR050173">
    <property type="entry name" value="ABC_transporter_C-like"/>
</dbReference>
<feature type="transmembrane region" description="Helical" evidence="9">
    <location>
        <begin position="150"/>
        <end position="169"/>
    </location>
</feature>
<dbReference type="KEGG" id="amus:LMH87_004273"/>
<protein>
    <recommendedName>
        <fullName evidence="14">ABC transporter</fullName>
    </recommendedName>
</protein>
<keyword evidence="7 9" id="KW-1133">Transmembrane helix</keyword>
<dbReference type="GeneID" id="80891432"/>
<evidence type="ECO:0000313" key="12">
    <source>
        <dbReference type="EMBL" id="KAJ4145421.1"/>
    </source>
</evidence>
<evidence type="ECO:0000256" key="1">
    <source>
        <dbReference type="ARBA" id="ARBA00004651"/>
    </source>
</evidence>
<evidence type="ECO:0000256" key="3">
    <source>
        <dbReference type="ARBA" id="ARBA00022475"/>
    </source>
</evidence>
<dbReference type="RefSeq" id="XP_056049091.1">
    <property type="nucleotide sequence ID" value="XM_056195465.1"/>
</dbReference>
<feature type="transmembrane region" description="Helical" evidence="9">
    <location>
        <begin position="259"/>
        <end position="279"/>
    </location>
</feature>
<feature type="transmembrane region" description="Helical" evidence="9">
    <location>
        <begin position="485"/>
        <end position="507"/>
    </location>
</feature>
<feature type="transmembrane region" description="Helical" evidence="9">
    <location>
        <begin position="93"/>
        <end position="113"/>
    </location>
</feature>
<dbReference type="Pfam" id="PF00005">
    <property type="entry name" value="ABC_tran"/>
    <property type="match status" value="2"/>
</dbReference>
<gene>
    <name evidence="12" type="ORF">LMH87_004273</name>
</gene>
<evidence type="ECO:0000256" key="6">
    <source>
        <dbReference type="ARBA" id="ARBA00022840"/>
    </source>
</evidence>
<feature type="domain" description="ABC transmembrane type-1" evidence="11">
    <location>
        <begin position="272"/>
        <end position="545"/>
    </location>
</feature>
<dbReference type="CDD" id="cd18580">
    <property type="entry name" value="ABC_6TM_ABCC_D2"/>
    <property type="match status" value="1"/>
</dbReference>
<keyword evidence="13" id="KW-1185">Reference proteome</keyword>
<evidence type="ECO:0000259" key="10">
    <source>
        <dbReference type="PROSITE" id="PS50893"/>
    </source>
</evidence>
<dbReference type="PROSITE" id="PS50929">
    <property type="entry name" value="ABC_TM1F"/>
    <property type="match status" value="2"/>
</dbReference>
<dbReference type="InterPro" id="IPR003593">
    <property type="entry name" value="AAA+_ATPase"/>
</dbReference>
<sequence>MANAGADGVFWQELPGVSDFSLHFEETILDLAPSCLLIVLAPVAAIYYLQQPVQVRRSPLLWIKLIAAAALVGVEIASLSFRAISHILVTETTLPAASVDLVAAVAVTCLLYVEHRRAIKASALLGIYFFIGIVFEAVKCRSFFSRPGLAPAGALAATSCSIHLLLLILQEISKRELLIDPALRESLGEEGTAGYWKRMFFAYLNPMFIAGFRKVLSLKDLDNIGPEFSSALLHSKLKRHLQGVRWASKNTLLRICVEAWMWLLLFALIPRICFTGFSFSQPFILHRVIEILDDPQASTAEAGFLLGATFLSFTGATLSKMATKHLSYRIVTRLRGALVTHLSEKNARLPQSEAKKSAAITLMSTDVDGIAGGLPRIYELAVTFFEVGLGIYFLSDFVGQSCFVVLAPLIASTCATYFLGRWIGVAYQAWNQSIEERVGKTSTILSQLKAIKMFGLGPIIGNYLQRLREAEMRKSKKFRILEAVASIPVICAEQITPVVVIAAALFWNTIGGRLSAATIFPSLSIIILIKTPLATLLSAYPTITSMFRCFRRIQEFLQLPERKDPRTLRESPDIAPLDEKADPANPTTWPIVEFVGAKIAPPGTQIPILSDVNFSVYPGSITLAIGPNGAGKSLLLQSILGETLLIEGAIYISSMFMGFCGQLIWLQNVSIKDNIIGYLPYDERLFRRVVRCCLLEEDIAALPDGENYIVGSGGSKLSGGQRQRVALARALFARASIIVLDDIFSSLDRKTATAILFQLCGNNGLLKELNSAVVLSSYLPECLDVADQLLELNGNGIVKVESSFRSGTSRERALQIMNVPGRIKSEEEITKEQAQFRRSLDAQQPVKMENTGADLLRKGDPSLYWLFINPIGKFRLTLWCAAMFFCSAGEIFPDIYMRLWIERHPDDNTYFIGYAGIAIATCLLFALTCGVLFAYLIPRTALGLHDHLVQTLMRATLGFLGVTDNGVLTNRFSQDMSLVARMLPIAFMRTFYVLFTTLVQSGVVVSGASYMAVVLPVVFLAVYSIQWFYLRTSRQLRALDLESKSPLYTHFEETAEGLLYIRAFGWQINTLEEGFSLLDDSQKAFYYMYSIQQWLGLVLGLLVAAVATILMAFVLFMRGSTSQTAIGLAFLNLILLAQTLEHLVLAWTSLETSIGALARLRSFMEETPQEPNDRHLQVPENWPSLGHIELQNVFADFADDTTRQPVLQNISLSIDGGQKVGLIGRTGSGKSSLLLALLGFLQCQGLITIDGIDISSIPLDVLRSRIVTVSQDQIKLDASVRTNMLPFTLNSSIEELDAQQRQEVETKDIKLRELLVRFGLWSHLNGIGGLDAMLNDVGYSHGEMQLFCLARGILRYEDTGSKVVLIDEATSSVEEERERAAQKTMRDYFPDCTILIVGHRKSSITGVDFTVELSNGRVAHIDQTLPSSEGWGYGD</sequence>
<dbReference type="InterPro" id="IPR044726">
    <property type="entry name" value="ABCC_6TM_D2"/>
</dbReference>
<dbReference type="InterPro" id="IPR027417">
    <property type="entry name" value="P-loop_NTPase"/>
</dbReference>
<feature type="transmembrane region" description="Helical" evidence="9">
    <location>
        <begin position="125"/>
        <end position="144"/>
    </location>
</feature>
<feature type="transmembrane region" description="Helical" evidence="9">
    <location>
        <begin position="911"/>
        <end position="937"/>
    </location>
</feature>
<reference evidence="12" key="1">
    <citation type="journal article" date="2023" name="Access Microbiol">
        <title>De-novo genome assembly for Akanthomyces muscarius, a biocontrol agent of insect agricultural pests.</title>
        <authorList>
            <person name="Erdos Z."/>
            <person name="Studholme D.J."/>
            <person name="Raymond B."/>
            <person name="Sharma M."/>
        </authorList>
    </citation>
    <scope>NUCLEOTIDE SEQUENCE</scope>
    <source>
        <strain evidence="12">Ve6</strain>
    </source>
</reference>
<dbReference type="InterPro" id="IPR056227">
    <property type="entry name" value="TMD0_ABC"/>
</dbReference>
<feature type="domain" description="ABC transporter" evidence="10">
    <location>
        <begin position="1188"/>
        <end position="1434"/>
    </location>
</feature>
<evidence type="ECO:0008006" key="14">
    <source>
        <dbReference type="Google" id="ProtNLM"/>
    </source>
</evidence>
<dbReference type="GO" id="GO:0016887">
    <property type="term" value="F:ATP hydrolysis activity"/>
    <property type="evidence" value="ECO:0007669"/>
    <property type="project" value="InterPro"/>
</dbReference>
<dbReference type="GO" id="GO:0005886">
    <property type="term" value="C:plasma membrane"/>
    <property type="evidence" value="ECO:0007669"/>
    <property type="project" value="UniProtKB-SubCell"/>
</dbReference>
<dbReference type="GO" id="GO:0005524">
    <property type="term" value="F:ATP binding"/>
    <property type="evidence" value="ECO:0007669"/>
    <property type="project" value="UniProtKB-KW"/>
</dbReference>
<keyword evidence="2" id="KW-0813">Transport</keyword>
<keyword evidence="6" id="KW-0067">ATP-binding</keyword>
<evidence type="ECO:0000259" key="11">
    <source>
        <dbReference type="PROSITE" id="PS50929"/>
    </source>
</evidence>
<dbReference type="PANTHER" id="PTHR24223:SF399">
    <property type="entry name" value="ABC TRANSPORTER ATNG"/>
    <property type="match status" value="1"/>
</dbReference>
<organism evidence="12 13">
    <name type="scientific">Akanthomyces muscarius</name>
    <name type="common">Entomopathogenic fungus</name>
    <name type="synonym">Lecanicillium muscarium</name>
    <dbReference type="NCBI Taxonomy" id="2231603"/>
    <lineage>
        <taxon>Eukaryota</taxon>
        <taxon>Fungi</taxon>
        <taxon>Dikarya</taxon>
        <taxon>Ascomycota</taxon>
        <taxon>Pezizomycotina</taxon>
        <taxon>Sordariomycetes</taxon>
        <taxon>Hypocreomycetidae</taxon>
        <taxon>Hypocreales</taxon>
        <taxon>Cordycipitaceae</taxon>
        <taxon>Akanthomyces</taxon>
    </lineage>
</organism>
<dbReference type="Pfam" id="PF00664">
    <property type="entry name" value="ABC_membrane"/>
    <property type="match status" value="2"/>
</dbReference>
<dbReference type="SMART" id="SM00382">
    <property type="entry name" value="AAA"/>
    <property type="match status" value="2"/>
</dbReference>
<feature type="transmembrane region" description="Helical" evidence="9">
    <location>
        <begin position="1010"/>
        <end position="1030"/>
    </location>
</feature>
<dbReference type="InterPro" id="IPR003439">
    <property type="entry name" value="ABC_transporter-like_ATP-bd"/>
</dbReference>
<keyword evidence="5" id="KW-0547">Nucleotide-binding</keyword>
<dbReference type="PROSITE" id="PS00211">
    <property type="entry name" value="ABC_TRANSPORTER_1"/>
    <property type="match status" value="2"/>
</dbReference>
<dbReference type="Gene3D" id="1.20.1560.10">
    <property type="entry name" value="ABC transporter type 1, transmembrane domain"/>
    <property type="match status" value="2"/>
</dbReference>
<accession>A0A9W8Q4X1</accession>
<feature type="transmembrane region" description="Helical" evidence="9">
    <location>
        <begin position="519"/>
        <end position="543"/>
    </location>
</feature>
<feature type="transmembrane region" description="Helical" evidence="9">
    <location>
        <begin position="1094"/>
        <end position="1117"/>
    </location>
</feature>
<dbReference type="Gene3D" id="3.40.50.300">
    <property type="entry name" value="P-loop containing nucleotide triphosphate hydrolases"/>
    <property type="match status" value="2"/>
</dbReference>
<dbReference type="PROSITE" id="PS50893">
    <property type="entry name" value="ABC_TRANSPORTER_2"/>
    <property type="match status" value="2"/>
</dbReference>
<proteinExistence type="predicted"/>
<keyword evidence="3" id="KW-1003">Cell membrane</keyword>
<feature type="domain" description="ABC transporter" evidence="10">
    <location>
        <begin position="592"/>
        <end position="819"/>
    </location>
</feature>
<evidence type="ECO:0000256" key="5">
    <source>
        <dbReference type="ARBA" id="ARBA00022741"/>
    </source>
</evidence>
<feature type="transmembrane region" description="Helical" evidence="9">
    <location>
        <begin position="299"/>
        <end position="319"/>
    </location>
</feature>
<dbReference type="GO" id="GO:0140359">
    <property type="term" value="F:ABC-type transporter activity"/>
    <property type="evidence" value="ECO:0007669"/>
    <property type="project" value="InterPro"/>
</dbReference>
<evidence type="ECO:0000256" key="7">
    <source>
        <dbReference type="ARBA" id="ARBA00022989"/>
    </source>
</evidence>
<keyword evidence="4 9" id="KW-0812">Transmembrane</keyword>
<feature type="transmembrane region" description="Helical" evidence="9">
    <location>
        <begin position="978"/>
        <end position="998"/>
    </location>
</feature>
<name>A0A9W8Q4X1_AKAMU</name>
<feature type="transmembrane region" description="Helical" evidence="9">
    <location>
        <begin position="31"/>
        <end position="49"/>
    </location>
</feature>
<comment type="subcellular location">
    <subcellularLocation>
        <location evidence="1">Cell membrane</location>
        <topology evidence="1">Multi-pass membrane protein</topology>
    </subcellularLocation>
</comment>
<dbReference type="SUPFAM" id="SSF90123">
    <property type="entry name" value="ABC transporter transmembrane region"/>
    <property type="match status" value="2"/>
</dbReference>
<feature type="domain" description="ABC transmembrane type-1" evidence="11">
    <location>
        <begin position="881"/>
        <end position="1152"/>
    </location>
</feature>
<dbReference type="EMBL" id="JAJHUN010000011">
    <property type="protein sequence ID" value="KAJ4145421.1"/>
    <property type="molecule type" value="Genomic_DNA"/>
</dbReference>
<feature type="transmembrane region" description="Helical" evidence="9">
    <location>
        <begin position="876"/>
        <end position="899"/>
    </location>
</feature>
<feature type="transmembrane region" description="Helical" evidence="9">
    <location>
        <begin position="61"/>
        <end position="81"/>
    </location>
</feature>
<keyword evidence="8 9" id="KW-0472">Membrane</keyword>
<dbReference type="InterPro" id="IPR036640">
    <property type="entry name" value="ABC1_TM_sf"/>
</dbReference>
<feature type="transmembrane region" description="Helical" evidence="9">
    <location>
        <begin position="402"/>
        <end position="424"/>
    </location>
</feature>